<evidence type="ECO:0000313" key="3">
    <source>
        <dbReference type="Proteomes" id="UP000322139"/>
    </source>
</evidence>
<dbReference type="Pfam" id="PF13487">
    <property type="entry name" value="HD_5"/>
    <property type="match status" value="1"/>
</dbReference>
<dbReference type="PANTHER" id="PTHR43155">
    <property type="entry name" value="CYCLIC DI-GMP PHOSPHODIESTERASE PA4108-RELATED"/>
    <property type="match status" value="1"/>
</dbReference>
<dbReference type="InterPro" id="IPR037522">
    <property type="entry name" value="HD_GYP_dom"/>
</dbReference>
<dbReference type="CDD" id="cd00077">
    <property type="entry name" value="HDc"/>
    <property type="match status" value="1"/>
</dbReference>
<organism evidence="2 3">
    <name type="scientific">Bacillus infantis</name>
    <dbReference type="NCBI Taxonomy" id="324767"/>
    <lineage>
        <taxon>Bacteria</taxon>
        <taxon>Bacillati</taxon>
        <taxon>Bacillota</taxon>
        <taxon>Bacilli</taxon>
        <taxon>Bacillales</taxon>
        <taxon>Bacillaceae</taxon>
        <taxon>Bacillus</taxon>
    </lineage>
</organism>
<proteinExistence type="predicted"/>
<dbReference type="Proteomes" id="UP000322139">
    <property type="component" value="Unassembled WGS sequence"/>
</dbReference>
<dbReference type="PANTHER" id="PTHR43155:SF2">
    <property type="entry name" value="CYCLIC DI-GMP PHOSPHODIESTERASE PA4108"/>
    <property type="match status" value="1"/>
</dbReference>
<reference evidence="2 3" key="1">
    <citation type="submission" date="2019-08" db="EMBL/GenBank/DDBJ databases">
        <title>Bacillus genomes from the desert of Cuatro Cienegas, Coahuila.</title>
        <authorList>
            <person name="Olmedo-Alvarez G."/>
        </authorList>
    </citation>
    <scope>NUCLEOTIDE SEQUENCE [LARGE SCALE GENOMIC DNA]</scope>
    <source>
        <strain evidence="2 3">CH446_14T</strain>
    </source>
</reference>
<feature type="domain" description="HD-GYP" evidence="1">
    <location>
        <begin position="128"/>
        <end position="322"/>
    </location>
</feature>
<dbReference type="PROSITE" id="PS51832">
    <property type="entry name" value="HD_GYP"/>
    <property type="match status" value="1"/>
</dbReference>
<evidence type="ECO:0000313" key="2">
    <source>
        <dbReference type="EMBL" id="TYS45574.1"/>
    </source>
</evidence>
<dbReference type="AlphaFoldDB" id="A0A5D4R6C7"/>
<protein>
    <submittedName>
        <fullName evidence="2">HD-GYP domain-containing protein</fullName>
    </submittedName>
</protein>
<evidence type="ECO:0000259" key="1">
    <source>
        <dbReference type="PROSITE" id="PS51832"/>
    </source>
</evidence>
<comment type="caution">
    <text evidence="2">The sequence shown here is derived from an EMBL/GenBank/DDBJ whole genome shotgun (WGS) entry which is preliminary data.</text>
</comment>
<gene>
    <name evidence="2" type="ORF">FZD51_18500</name>
</gene>
<accession>A0A5D4R6C7</accession>
<name>A0A5D4R6C7_9BACI</name>
<dbReference type="SUPFAM" id="SSF109604">
    <property type="entry name" value="HD-domain/PDEase-like"/>
    <property type="match status" value="1"/>
</dbReference>
<dbReference type="InterPro" id="IPR003607">
    <property type="entry name" value="HD/PDEase_dom"/>
</dbReference>
<sequence length="365" mass="41008">MQLVRVNLNDLQEGCILAEDIFSLTNRPIIKKKTVLTAELLEVMKAFFIDDAAVEKTLSDGMPFYPYGMGADEEKDSSPSSQVNTSLKGADLFLRSVQGFKKEFTAWQSGMQIDISKIRSILIPLIEATEANPAELFSLYHFSTKADYLYQHPIAVGLLSAFIGKKLNYSKGDIVQIALAGCLADCGMAKISPAIINKKTSLTQSEFNEIKNHCAYSYKMIQNLPLLRESTKVAVFQHHERLDGSGYPFGESDKIHHIAKIIAVADTFHAMTSERQYRLKRSPFKVLEMMMQDDFGKYDLQAIQALGSGLITFSIGSRVILSDGRRAEILFIEEQHPTRPMIKIIATDEILRLESSRHLYIEEVL</sequence>
<dbReference type="Gene3D" id="1.10.3210.10">
    <property type="entry name" value="Hypothetical protein af1432"/>
    <property type="match status" value="1"/>
</dbReference>
<dbReference type="EMBL" id="VTER01000010">
    <property type="protein sequence ID" value="TYS45574.1"/>
    <property type="molecule type" value="Genomic_DNA"/>
</dbReference>
<dbReference type="SMART" id="SM00471">
    <property type="entry name" value="HDc"/>
    <property type="match status" value="1"/>
</dbReference>